<accession>A0A2U9CL40</accession>
<protein>
    <submittedName>
        <fullName evidence="2">Uncharacterized protein</fullName>
    </submittedName>
</protein>
<evidence type="ECO:0000256" key="1">
    <source>
        <dbReference type="SAM" id="MobiDB-lite"/>
    </source>
</evidence>
<dbReference type="AlphaFoldDB" id="A0A2U9CL40"/>
<dbReference type="EMBL" id="VEVO01000020">
    <property type="protein sequence ID" value="KAF0025142.1"/>
    <property type="molecule type" value="Genomic_DNA"/>
</dbReference>
<dbReference type="Proteomes" id="UP000438429">
    <property type="component" value="Unassembled WGS sequence"/>
</dbReference>
<evidence type="ECO:0000313" key="5">
    <source>
        <dbReference type="Proteomes" id="UP000438429"/>
    </source>
</evidence>
<reference evidence="3 5" key="2">
    <citation type="submission" date="2019-06" db="EMBL/GenBank/DDBJ databases">
        <title>Draft genomes of female and male turbot (Scophthalmus maximus).</title>
        <authorList>
            <person name="Xu H."/>
            <person name="Xu X.-W."/>
            <person name="Shao C."/>
            <person name="Chen S."/>
        </authorList>
    </citation>
    <scope>NUCLEOTIDE SEQUENCE [LARGE SCALE GENOMIC DNA]</scope>
    <source>
        <strain evidence="3">Ysfricsl-2016a</strain>
        <tissue evidence="3">Blood</tissue>
    </source>
</reference>
<evidence type="ECO:0000313" key="4">
    <source>
        <dbReference type="Proteomes" id="UP000246464"/>
    </source>
</evidence>
<gene>
    <name evidence="3" type="ORF">F2P81_022023</name>
    <name evidence="2" type="ORF">SMAX5B_020430</name>
</gene>
<keyword evidence="4" id="KW-1185">Reference proteome</keyword>
<evidence type="ECO:0000313" key="3">
    <source>
        <dbReference type="EMBL" id="KAF0025142.1"/>
    </source>
</evidence>
<evidence type="ECO:0000313" key="2">
    <source>
        <dbReference type="EMBL" id="AWP17324.1"/>
    </source>
</evidence>
<organism evidence="2 4">
    <name type="scientific">Scophthalmus maximus</name>
    <name type="common">Turbot</name>
    <name type="synonym">Psetta maxima</name>
    <dbReference type="NCBI Taxonomy" id="52904"/>
    <lineage>
        <taxon>Eukaryota</taxon>
        <taxon>Metazoa</taxon>
        <taxon>Chordata</taxon>
        <taxon>Craniata</taxon>
        <taxon>Vertebrata</taxon>
        <taxon>Euteleostomi</taxon>
        <taxon>Actinopterygii</taxon>
        <taxon>Neopterygii</taxon>
        <taxon>Teleostei</taxon>
        <taxon>Neoteleostei</taxon>
        <taxon>Acanthomorphata</taxon>
        <taxon>Carangaria</taxon>
        <taxon>Pleuronectiformes</taxon>
        <taxon>Pleuronectoidei</taxon>
        <taxon>Scophthalmidae</taxon>
        <taxon>Scophthalmus</taxon>
    </lineage>
</organism>
<reference evidence="2 4" key="1">
    <citation type="submission" date="2017-12" db="EMBL/GenBank/DDBJ databases">
        <title>Integrating genomic resources of turbot (Scophthalmus maximus) in depth evaluation of genetic and physical mapping variation across individuals.</title>
        <authorList>
            <person name="Martinez P."/>
        </authorList>
    </citation>
    <scope>NUCLEOTIDE SEQUENCE [LARGE SCALE GENOMIC DNA]</scope>
</reference>
<name>A0A2U9CL40_SCOMX</name>
<sequence length="77" mass="8330">MIITRSTNMSQTPHRYLKLLKVNPATFSNVMPQFAEALEELNLSAHNGPGLGFEMGNRSKGPVPCQADESGKRSGLG</sequence>
<dbReference type="EMBL" id="CP026260">
    <property type="protein sequence ID" value="AWP17324.1"/>
    <property type="molecule type" value="Genomic_DNA"/>
</dbReference>
<proteinExistence type="predicted"/>
<dbReference type="Proteomes" id="UP000246464">
    <property type="component" value="Chromosome 18"/>
</dbReference>
<feature type="region of interest" description="Disordered" evidence="1">
    <location>
        <begin position="52"/>
        <end position="77"/>
    </location>
</feature>